<dbReference type="InterPro" id="IPR049156">
    <property type="entry name" value="Phage_chap_TAC_15-like"/>
</dbReference>
<name>A0A3A1WSB3_9HYPH</name>
<reference evidence="2" key="1">
    <citation type="submission" date="2018-09" db="EMBL/GenBank/DDBJ databases">
        <authorList>
            <person name="Tuo L."/>
        </authorList>
    </citation>
    <scope>NUCLEOTIDE SEQUENCE [LARGE SCALE GENOMIC DNA]</scope>
    <source>
        <strain evidence="2">M2BS4Y-1</strain>
    </source>
</reference>
<sequence>MAEKKIGGRTFQVKQPLATDALKLQFRVMGILAKSSTDLAKVLGAVQAAQSADGDARAAANANAVTAVLGILGSLSPDEGTAFISDLVSMAEVKGDNGRFEQADLDVEFSSDPSGLYQLVGFVLREVLGPFISGLVGSMGDAKTAKA</sequence>
<dbReference type="OrthoDB" id="8420586at2"/>
<proteinExistence type="predicted"/>
<dbReference type="AlphaFoldDB" id="A0A3A1WSB3"/>
<evidence type="ECO:0000313" key="1">
    <source>
        <dbReference type="EMBL" id="RIY00215.1"/>
    </source>
</evidence>
<dbReference type="EMBL" id="QYRN01000006">
    <property type="protein sequence ID" value="RIY00215.1"/>
    <property type="molecule type" value="Genomic_DNA"/>
</dbReference>
<dbReference type="RefSeq" id="WP_119540525.1">
    <property type="nucleotide sequence ID" value="NZ_QYRN01000006.1"/>
</dbReference>
<keyword evidence="2" id="KW-1185">Reference proteome</keyword>
<organism evidence="1 2">
    <name type="scientific">Aureimonas flava</name>
    <dbReference type="NCBI Taxonomy" id="2320271"/>
    <lineage>
        <taxon>Bacteria</taxon>
        <taxon>Pseudomonadati</taxon>
        <taxon>Pseudomonadota</taxon>
        <taxon>Alphaproteobacteria</taxon>
        <taxon>Hyphomicrobiales</taxon>
        <taxon>Aurantimonadaceae</taxon>
        <taxon>Aureimonas</taxon>
    </lineage>
</organism>
<dbReference type="Proteomes" id="UP000265750">
    <property type="component" value="Unassembled WGS sequence"/>
</dbReference>
<gene>
    <name evidence="1" type="ORF">D3218_13095</name>
</gene>
<evidence type="ECO:0000313" key="2">
    <source>
        <dbReference type="Proteomes" id="UP000265750"/>
    </source>
</evidence>
<protein>
    <submittedName>
        <fullName evidence="1">Uncharacterized protein</fullName>
    </submittedName>
</protein>
<comment type="caution">
    <text evidence="1">The sequence shown here is derived from an EMBL/GenBank/DDBJ whole genome shotgun (WGS) entry which is preliminary data.</text>
</comment>
<accession>A0A3A1WSB3</accession>
<dbReference type="Pfam" id="PF21822">
    <property type="entry name" value="Phage_TAC_15"/>
    <property type="match status" value="1"/>
</dbReference>